<dbReference type="EMBL" id="ASHM01014041">
    <property type="protein sequence ID" value="PNX95998.1"/>
    <property type="molecule type" value="Genomic_DNA"/>
</dbReference>
<dbReference type="Proteomes" id="UP000236291">
    <property type="component" value="Unassembled WGS sequence"/>
</dbReference>
<reference evidence="2 3" key="1">
    <citation type="journal article" date="2014" name="Am. J. Bot.">
        <title>Genome assembly and annotation for red clover (Trifolium pratense; Fabaceae).</title>
        <authorList>
            <person name="Istvanek J."/>
            <person name="Jaros M."/>
            <person name="Krenek A."/>
            <person name="Repkova J."/>
        </authorList>
    </citation>
    <scope>NUCLEOTIDE SEQUENCE [LARGE SCALE GENOMIC DNA]</scope>
    <source>
        <strain evidence="3">cv. Tatra</strain>
        <tissue evidence="2">Young leaves</tissue>
    </source>
</reference>
<feature type="compositionally biased region" description="Low complexity" evidence="1">
    <location>
        <begin position="111"/>
        <end position="122"/>
    </location>
</feature>
<comment type="caution">
    <text evidence="2">The sequence shown here is derived from an EMBL/GenBank/DDBJ whole genome shotgun (WGS) entry which is preliminary data.</text>
</comment>
<name>A0A2K3MYX4_TRIPR</name>
<dbReference type="PANTHER" id="PTHR36376">
    <property type="entry name" value="OS09G0514700 PROTEIN"/>
    <property type="match status" value="1"/>
</dbReference>
<protein>
    <submittedName>
        <fullName evidence="2">Uncharacterized protein</fullName>
    </submittedName>
</protein>
<evidence type="ECO:0000256" key="1">
    <source>
        <dbReference type="SAM" id="MobiDB-lite"/>
    </source>
</evidence>
<gene>
    <name evidence="2" type="ORF">L195_g019198</name>
</gene>
<dbReference type="PANTHER" id="PTHR36376:SF1">
    <property type="entry name" value="OS09G0514700 PROTEIN"/>
    <property type="match status" value="1"/>
</dbReference>
<evidence type="ECO:0000313" key="2">
    <source>
        <dbReference type="EMBL" id="PNX95998.1"/>
    </source>
</evidence>
<organism evidence="2 3">
    <name type="scientific">Trifolium pratense</name>
    <name type="common">Red clover</name>
    <dbReference type="NCBI Taxonomy" id="57577"/>
    <lineage>
        <taxon>Eukaryota</taxon>
        <taxon>Viridiplantae</taxon>
        <taxon>Streptophyta</taxon>
        <taxon>Embryophyta</taxon>
        <taxon>Tracheophyta</taxon>
        <taxon>Spermatophyta</taxon>
        <taxon>Magnoliopsida</taxon>
        <taxon>eudicotyledons</taxon>
        <taxon>Gunneridae</taxon>
        <taxon>Pentapetalae</taxon>
        <taxon>rosids</taxon>
        <taxon>fabids</taxon>
        <taxon>Fabales</taxon>
        <taxon>Fabaceae</taxon>
        <taxon>Papilionoideae</taxon>
        <taxon>50 kb inversion clade</taxon>
        <taxon>NPAAA clade</taxon>
        <taxon>Hologalegina</taxon>
        <taxon>IRL clade</taxon>
        <taxon>Trifolieae</taxon>
        <taxon>Trifolium</taxon>
    </lineage>
</organism>
<accession>A0A2K3MYX4</accession>
<reference evidence="2 3" key="2">
    <citation type="journal article" date="2017" name="Front. Plant Sci.">
        <title>Gene Classification and Mining of Molecular Markers Useful in Red Clover (Trifolium pratense) Breeding.</title>
        <authorList>
            <person name="Istvanek J."/>
            <person name="Dluhosova J."/>
            <person name="Dluhos P."/>
            <person name="Patkova L."/>
            <person name="Nedelnik J."/>
            <person name="Repkova J."/>
        </authorList>
    </citation>
    <scope>NUCLEOTIDE SEQUENCE [LARGE SCALE GENOMIC DNA]</scope>
    <source>
        <strain evidence="3">cv. Tatra</strain>
        <tissue evidence="2">Young leaves</tissue>
    </source>
</reference>
<dbReference type="AlphaFoldDB" id="A0A2K3MYX4"/>
<evidence type="ECO:0000313" key="3">
    <source>
        <dbReference type="Proteomes" id="UP000236291"/>
    </source>
</evidence>
<proteinExistence type="predicted"/>
<sequence length="324" mass="36150">MRDKTVHKKKARAVETNEPLADDDFVNSIKAVTEFPRSSFEFYVWSDEGLNLQIDLTSSPSDWTKMFKKEVRVSENMNGNKSWSLRQDLSGLREKSKLLWNTSYFEVVDPDGQGKSSSSGLKLTKDSDAELGQLNNGKRPVKVAENECSKDCRLPNGSCNVKPGVVLAGASLSSSVELQNSEVASCHKYASVSPRDNEGSLDLSDRKNMSELKQGVPLNSSEITFVTDGNNFPSQTEEWGTAKIVSGRKRSRCSQLDDPLKKSILDSDDQVSKTELCKKRKNSHSENQRSISPARRILRSVTKTTVMILPRRSPRLISKVLLLF</sequence>
<feature type="region of interest" description="Disordered" evidence="1">
    <location>
        <begin position="111"/>
        <end position="134"/>
    </location>
</feature>